<dbReference type="Proteomes" id="UP001148614">
    <property type="component" value="Unassembled WGS sequence"/>
</dbReference>
<dbReference type="EMBL" id="JANPWZ010000021">
    <property type="protein sequence ID" value="KAJ3580229.1"/>
    <property type="molecule type" value="Genomic_DNA"/>
</dbReference>
<organism evidence="2 3">
    <name type="scientific">Xylaria arbuscula</name>
    <dbReference type="NCBI Taxonomy" id="114810"/>
    <lineage>
        <taxon>Eukaryota</taxon>
        <taxon>Fungi</taxon>
        <taxon>Dikarya</taxon>
        <taxon>Ascomycota</taxon>
        <taxon>Pezizomycotina</taxon>
        <taxon>Sordariomycetes</taxon>
        <taxon>Xylariomycetidae</taxon>
        <taxon>Xylariales</taxon>
        <taxon>Xylariaceae</taxon>
        <taxon>Xylaria</taxon>
    </lineage>
</organism>
<feature type="region of interest" description="Disordered" evidence="1">
    <location>
        <begin position="1"/>
        <end position="44"/>
    </location>
</feature>
<proteinExistence type="predicted"/>
<dbReference type="AlphaFoldDB" id="A0A9W8NNQ8"/>
<evidence type="ECO:0000313" key="2">
    <source>
        <dbReference type="EMBL" id="KAJ3580229.1"/>
    </source>
</evidence>
<reference evidence="2" key="1">
    <citation type="submission" date="2022-07" db="EMBL/GenBank/DDBJ databases">
        <title>Genome Sequence of Xylaria arbuscula.</title>
        <authorList>
            <person name="Buettner E."/>
        </authorList>
    </citation>
    <scope>NUCLEOTIDE SEQUENCE</scope>
    <source>
        <strain evidence="2">VT107</strain>
    </source>
</reference>
<protein>
    <submittedName>
        <fullName evidence="2">Uncharacterized protein</fullName>
    </submittedName>
</protein>
<name>A0A9W8NNQ8_9PEZI</name>
<sequence>MAPVSRGAALRTDQGADGLREDNPGKDSPLSYSPSLTLSHLSPRPPGIVFTITLLSSKVDNAETVD</sequence>
<feature type="compositionally biased region" description="Low complexity" evidence="1">
    <location>
        <begin position="28"/>
        <end position="42"/>
    </location>
</feature>
<evidence type="ECO:0000313" key="3">
    <source>
        <dbReference type="Proteomes" id="UP001148614"/>
    </source>
</evidence>
<keyword evidence="3" id="KW-1185">Reference proteome</keyword>
<gene>
    <name evidence="2" type="ORF">NPX13_g334</name>
</gene>
<evidence type="ECO:0000256" key="1">
    <source>
        <dbReference type="SAM" id="MobiDB-lite"/>
    </source>
</evidence>
<comment type="caution">
    <text evidence="2">The sequence shown here is derived from an EMBL/GenBank/DDBJ whole genome shotgun (WGS) entry which is preliminary data.</text>
</comment>
<accession>A0A9W8NNQ8</accession>